<proteinExistence type="predicted"/>
<reference evidence="1 2" key="1">
    <citation type="submission" date="2024-06" db="EMBL/GenBank/DDBJ databases">
        <title>Chitinophaga defluvii sp. nov., isolated from municipal sewage.</title>
        <authorList>
            <person name="Zhang L."/>
        </authorList>
    </citation>
    <scope>NUCLEOTIDE SEQUENCE [LARGE SCALE GENOMIC DNA]</scope>
    <source>
        <strain evidence="1 2">H8</strain>
    </source>
</reference>
<comment type="caution">
    <text evidence="1">The sequence shown here is derived from an EMBL/GenBank/DDBJ whole genome shotgun (WGS) entry which is preliminary data.</text>
</comment>
<dbReference type="Pfam" id="PF21983">
    <property type="entry name" value="NikA-like"/>
    <property type="match status" value="1"/>
</dbReference>
<evidence type="ECO:0000313" key="2">
    <source>
        <dbReference type="Proteomes" id="UP001549749"/>
    </source>
</evidence>
<dbReference type="EMBL" id="JBEXAC010000001">
    <property type="protein sequence ID" value="MET6997840.1"/>
    <property type="molecule type" value="Genomic_DNA"/>
</dbReference>
<accession>A0ABV2T5B9</accession>
<protein>
    <submittedName>
        <fullName evidence="1">Plasmid mobilization relaxosome protein MobC</fullName>
    </submittedName>
</protein>
<gene>
    <name evidence="1" type="ORF">ABR189_10690</name>
</gene>
<dbReference type="InterPro" id="IPR053842">
    <property type="entry name" value="NikA-like"/>
</dbReference>
<sequence length="127" mass="14987">MEKTPKKWISIRTKPAEYDIIYSQYQQTTCRNLSQYARQVLLKKPVVMKYRNQSADEILSALIAIKNEMAAIGNNYNQAVKKLHTMKDIPEMLTWILSNDLRQQQLVDFSRDMLHQLEKIHSLCMQK</sequence>
<evidence type="ECO:0000313" key="1">
    <source>
        <dbReference type="EMBL" id="MET6997840.1"/>
    </source>
</evidence>
<keyword evidence="2" id="KW-1185">Reference proteome</keyword>
<name>A0ABV2T5B9_9BACT</name>
<organism evidence="1 2">
    <name type="scientific">Chitinophaga defluvii</name>
    <dbReference type="NCBI Taxonomy" id="3163343"/>
    <lineage>
        <taxon>Bacteria</taxon>
        <taxon>Pseudomonadati</taxon>
        <taxon>Bacteroidota</taxon>
        <taxon>Chitinophagia</taxon>
        <taxon>Chitinophagales</taxon>
        <taxon>Chitinophagaceae</taxon>
        <taxon>Chitinophaga</taxon>
    </lineage>
</organism>
<dbReference type="RefSeq" id="WP_354660475.1">
    <property type="nucleotide sequence ID" value="NZ_JBEXAC010000001.1"/>
</dbReference>
<dbReference type="Proteomes" id="UP001549749">
    <property type="component" value="Unassembled WGS sequence"/>
</dbReference>